<dbReference type="Proteomes" id="UP001202831">
    <property type="component" value="Unassembled WGS sequence"/>
</dbReference>
<proteinExistence type="predicted"/>
<evidence type="ECO:0008006" key="4">
    <source>
        <dbReference type="Google" id="ProtNLM"/>
    </source>
</evidence>
<dbReference type="EMBL" id="JAKIKT010000001">
    <property type="protein sequence ID" value="MCL2912599.1"/>
    <property type="molecule type" value="Genomic_DNA"/>
</dbReference>
<reference evidence="2 3" key="1">
    <citation type="submission" date="2022-01" db="EMBL/GenBank/DDBJ databases">
        <title>Whole genome-based taxonomy of the Shewanellaceae.</title>
        <authorList>
            <person name="Martin-Rodriguez A.J."/>
        </authorList>
    </citation>
    <scope>NUCLEOTIDE SEQUENCE [LARGE SCALE GENOMIC DNA]</scope>
    <source>
        <strain evidence="2 3">DSM 21332</strain>
    </source>
</reference>
<accession>A0ABT0N2D0</accession>
<protein>
    <recommendedName>
        <fullName evidence="4">Excinuclease</fullName>
    </recommendedName>
</protein>
<feature type="signal peptide" evidence="1">
    <location>
        <begin position="1"/>
        <end position="21"/>
    </location>
</feature>
<keyword evidence="1" id="KW-0732">Signal</keyword>
<dbReference type="RefSeq" id="WP_249247429.1">
    <property type="nucleotide sequence ID" value="NZ_JAKIKT010000001.1"/>
</dbReference>
<name>A0ABT0N2D0_9GAMM</name>
<evidence type="ECO:0000313" key="3">
    <source>
        <dbReference type="Proteomes" id="UP001202831"/>
    </source>
</evidence>
<organism evidence="2 3">
    <name type="scientific">Shewanella corallii</name>
    <dbReference type="NCBI Taxonomy" id="560080"/>
    <lineage>
        <taxon>Bacteria</taxon>
        <taxon>Pseudomonadati</taxon>
        <taxon>Pseudomonadota</taxon>
        <taxon>Gammaproteobacteria</taxon>
        <taxon>Alteromonadales</taxon>
        <taxon>Shewanellaceae</taxon>
        <taxon>Shewanella</taxon>
    </lineage>
</organism>
<keyword evidence="3" id="KW-1185">Reference proteome</keyword>
<sequence>MKKLILTALLSLSFTSVSVQARDDIGAYSIADTMARPVAQNKLGNDIAFYFGEQAYGEVEQNFGEFKTNKKTNAFNKTDEEACQWVFLSAMISLKQRAIKEGGNAVVNIKSNYKNNLTSSTETFQCGAGALIAGVALTGDVVKLKN</sequence>
<evidence type="ECO:0000313" key="2">
    <source>
        <dbReference type="EMBL" id="MCL2912599.1"/>
    </source>
</evidence>
<comment type="caution">
    <text evidence="2">The sequence shown here is derived from an EMBL/GenBank/DDBJ whole genome shotgun (WGS) entry which is preliminary data.</text>
</comment>
<gene>
    <name evidence="2" type="ORF">L2725_02160</name>
</gene>
<feature type="chain" id="PRO_5047017962" description="Excinuclease" evidence="1">
    <location>
        <begin position="22"/>
        <end position="146"/>
    </location>
</feature>
<evidence type="ECO:0000256" key="1">
    <source>
        <dbReference type="SAM" id="SignalP"/>
    </source>
</evidence>